<protein>
    <submittedName>
        <fullName evidence="1">Uncharacterized protein</fullName>
    </submittedName>
</protein>
<name>A0AAD6QV99_9ROSI</name>
<evidence type="ECO:0000313" key="1">
    <source>
        <dbReference type="EMBL" id="KAJ6997313.1"/>
    </source>
</evidence>
<accession>A0AAD6QV99</accession>
<proteinExistence type="predicted"/>
<dbReference type="EMBL" id="JAQIZT010000005">
    <property type="protein sequence ID" value="KAJ6997313.1"/>
    <property type="molecule type" value="Genomic_DNA"/>
</dbReference>
<reference evidence="1" key="1">
    <citation type="journal article" date="2023" name="Mol. Ecol. Resour.">
        <title>Chromosome-level genome assembly of a triploid poplar Populus alba 'Berolinensis'.</title>
        <authorList>
            <person name="Chen S."/>
            <person name="Yu Y."/>
            <person name="Wang X."/>
            <person name="Wang S."/>
            <person name="Zhang T."/>
            <person name="Zhou Y."/>
            <person name="He R."/>
            <person name="Meng N."/>
            <person name="Wang Y."/>
            <person name="Liu W."/>
            <person name="Liu Z."/>
            <person name="Liu J."/>
            <person name="Guo Q."/>
            <person name="Huang H."/>
            <person name="Sederoff R.R."/>
            <person name="Wang G."/>
            <person name="Qu G."/>
            <person name="Chen S."/>
        </authorList>
    </citation>
    <scope>NUCLEOTIDE SEQUENCE</scope>
    <source>
        <strain evidence="1">SC-2020</strain>
    </source>
</reference>
<evidence type="ECO:0000313" key="2">
    <source>
        <dbReference type="Proteomes" id="UP001164929"/>
    </source>
</evidence>
<sequence>MPCFSNVSCVTHGRNYSLLRQVATGGRVSPHIKSSLQRVSVWLVVTAEFCFLPERFLSRRLYRNKLRPRLPC</sequence>
<dbReference type="AlphaFoldDB" id="A0AAD6QV99"/>
<keyword evidence="2" id="KW-1185">Reference proteome</keyword>
<organism evidence="1 2">
    <name type="scientific">Populus alba x Populus x berolinensis</name>
    <dbReference type="NCBI Taxonomy" id="444605"/>
    <lineage>
        <taxon>Eukaryota</taxon>
        <taxon>Viridiplantae</taxon>
        <taxon>Streptophyta</taxon>
        <taxon>Embryophyta</taxon>
        <taxon>Tracheophyta</taxon>
        <taxon>Spermatophyta</taxon>
        <taxon>Magnoliopsida</taxon>
        <taxon>eudicotyledons</taxon>
        <taxon>Gunneridae</taxon>
        <taxon>Pentapetalae</taxon>
        <taxon>rosids</taxon>
        <taxon>fabids</taxon>
        <taxon>Malpighiales</taxon>
        <taxon>Salicaceae</taxon>
        <taxon>Saliceae</taxon>
        <taxon>Populus</taxon>
    </lineage>
</organism>
<gene>
    <name evidence="1" type="ORF">NC653_013782</name>
</gene>
<comment type="caution">
    <text evidence="1">The sequence shown here is derived from an EMBL/GenBank/DDBJ whole genome shotgun (WGS) entry which is preliminary data.</text>
</comment>
<dbReference type="Proteomes" id="UP001164929">
    <property type="component" value="Chromosome 5"/>
</dbReference>